<dbReference type="HOGENOM" id="CLU_2277153_0_0_1"/>
<organism evidence="1 2">
    <name type="scientific">Phialophora macrospora</name>
    <dbReference type="NCBI Taxonomy" id="1851006"/>
    <lineage>
        <taxon>Eukaryota</taxon>
        <taxon>Fungi</taxon>
        <taxon>Dikarya</taxon>
        <taxon>Ascomycota</taxon>
        <taxon>Pezizomycotina</taxon>
        <taxon>Eurotiomycetes</taxon>
        <taxon>Chaetothyriomycetidae</taxon>
        <taxon>Chaetothyriales</taxon>
        <taxon>Herpotrichiellaceae</taxon>
        <taxon>Phialophora</taxon>
    </lineage>
</organism>
<dbReference type="Proteomes" id="UP000054266">
    <property type="component" value="Unassembled WGS sequence"/>
</dbReference>
<protein>
    <submittedName>
        <fullName evidence="1">Uncharacterized protein</fullName>
    </submittedName>
</protein>
<accession>A0A0D2G182</accession>
<name>A0A0D2G182_9EURO</name>
<evidence type="ECO:0000313" key="1">
    <source>
        <dbReference type="EMBL" id="KIW72490.1"/>
    </source>
</evidence>
<dbReference type="AlphaFoldDB" id="A0A0D2G182"/>
<dbReference type="EMBL" id="KN846956">
    <property type="protein sequence ID" value="KIW72490.1"/>
    <property type="molecule type" value="Genomic_DNA"/>
</dbReference>
<sequence>MTKTRSCNTDPYQNAELGDRLTWTMTTISLGGRKTPPILQVATWKPTERSPACNNVQTICRMPISFSASEGQSRPDILQMAAPQRWLISIIRQHPTYMPRSR</sequence>
<proteinExistence type="predicted"/>
<keyword evidence="2" id="KW-1185">Reference proteome</keyword>
<gene>
    <name evidence="1" type="ORF">PV04_00677</name>
</gene>
<evidence type="ECO:0000313" key="2">
    <source>
        <dbReference type="Proteomes" id="UP000054266"/>
    </source>
</evidence>
<reference evidence="1 2" key="1">
    <citation type="submission" date="2015-01" db="EMBL/GenBank/DDBJ databases">
        <title>The Genome Sequence of Capronia semiimmersa CBS27337.</title>
        <authorList>
            <consortium name="The Broad Institute Genomics Platform"/>
            <person name="Cuomo C."/>
            <person name="de Hoog S."/>
            <person name="Gorbushina A."/>
            <person name="Stielow B."/>
            <person name="Teixiera M."/>
            <person name="Abouelleil A."/>
            <person name="Chapman S.B."/>
            <person name="Priest M."/>
            <person name="Young S.K."/>
            <person name="Wortman J."/>
            <person name="Nusbaum C."/>
            <person name="Birren B."/>
        </authorList>
    </citation>
    <scope>NUCLEOTIDE SEQUENCE [LARGE SCALE GENOMIC DNA]</scope>
    <source>
        <strain evidence="1 2">CBS 27337</strain>
    </source>
</reference>